<sequence>MSAVQKVVIFGAHGKVGLYLSQKLAKLTSEFHPIAIYRNPEQKATFDKLNIQSEYLSLADADVKTITKLLVDVKADSIVFTAGAGGAGLDKTFAIDLDGAVKTFESAVDAKVDRYVIVSAYGADSRDHWHNSSIRPYYTAKHYADRLLRTFPLNYTILQPALLLDGPGTGKVTPPEKAVSSDAKKAIHREDVASFIIATLRDKKGTTFGQTVPLINGDVEIEGFY</sequence>
<evidence type="ECO:0000259" key="1">
    <source>
        <dbReference type="Pfam" id="PF13460"/>
    </source>
</evidence>
<dbReference type="Pfam" id="PF13460">
    <property type="entry name" value="NAD_binding_10"/>
    <property type="match status" value="1"/>
</dbReference>
<dbReference type="Gene3D" id="3.40.50.720">
    <property type="entry name" value="NAD(P)-binding Rossmann-like Domain"/>
    <property type="match status" value="1"/>
</dbReference>
<accession>A0A161HH70</accession>
<dbReference type="KEGG" id="slb:AWJ20_4196"/>
<name>A0A161HH70_9ASCO</name>
<dbReference type="CDD" id="cd05243">
    <property type="entry name" value="SDR_a5"/>
    <property type="match status" value="1"/>
</dbReference>
<feature type="domain" description="NAD(P)-binding" evidence="1">
    <location>
        <begin position="11"/>
        <end position="202"/>
    </location>
</feature>
<protein>
    <recommendedName>
        <fullName evidence="1">NAD(P)-binding domain-containing protein</fullName>
    </recommendedName>
</protein>
<dbReference type="SUPFAM" id="SSF51735">
    <property type="entry name" value="NAD(P)-binding Rossmann-fold domains"/>
    <property type="match status" value="1"/>
</dbReference>
<dbReference type="PANTHER" id="PTHR15020">
    <property type="entry name" value="FLAVIN REDUCTASE-RELATED"/>
    <property type="match status" value="1"/>
</dbReference>
<dbReference type="AlphaFoldDB" id="A0A161HH70"/>
<dbReference type="Proteomes" id="UP000189580">
    <property type="component" value="Chromosome c"/>
</dbReference>
<dbReference type="OrthoDB" id="10254604at2759"/>
<dbReference type="RefSeq" id="XP_018733864.1">
    <property type="nucleotide sequence ID" value="XM_018881256.1"/>
</dbReference>
<gene>
    <name evidence="2" type="ORF">AWJ20_4196</name>
</gene>
<keyword evidence="3" id="KW-1185">Reference proteome</keyword>
<dbReference type="InterPro" id="IPR016040">
    <property type="entry name" value="NAD(P)-bd_dom"/>
</dbReference>
<dbReference type="GeneID" id="30036301"/>
<proteinExistence type="predicted"/>
<evidence type="ECO:0000313" key="2">
    <source>
        <dbReference type="EMBL" id="ANB11387.1"/>
    </source>
</evidence>
<dbReference type="EMBL" id="CP014500">
    <property type="protein sequence ID" value="ANB11387.1"/>
    <property type="molecule type" value="Genomic_DNA"/>
</dbReference>
<dbReference type="InterPro" id="IPR036291">
    <property type="entry name" value="NAD(P)-bd_dom_sf"/>
</dbReference>
<evidence type="ECO:0000313" key="3">
    <source>
        <dbReference type="Proteomes" id="UP000189580"/>
    </source>
</evidence>
<reference evidence="2 3" key="1">
    <citation type="submission" date="2016-02" db="EMBL/GenBank/DDBJ databases">
        <title>Complete genome sequence and transcriptome regulation of the pentose utilising yeast Sugiyamaella lignohabitans.</title>
        <authorList>
            <person name="Bellasio M."/>
            <person name="Peymann A."/>
            <person name="Valli M."/>
            <person name="Sipitzky M."/>
            <person name="Graf A."/>
            <person name="Sauer M."/>
            <person name="Marx H."/>
            <person name="Mattanovich D."/>
        </authorList>
    </citation>
    <scope>NUCLEOTIDE SEQUENCE [LARGE SCALE GENOMIC DNA]</scope>
    <source>
        <strain evidence="2 3">CBS 10342</strain>
    </source>
</reference>
<dbReference type="PANTHER" id="PTHR15020:SF50">
    <property type="entry name" value="UPF0659 PROTEIN YMR090W"/>
    <property type="match status" value="1"/>
</dbReference>
<organism evidence="2 3">
    <name type="scientific">Sugiyamaella lignohabitans</name>
    <dbReference type="NCBI Taxonomy" id="796027"/>
    <lineage>
        <taxon>Eukaryota</taxon>
        <taxon>Fungi</taxon>
        <taxon>Dikarya</taxon>
        <taxon>Ascomycota</taxon>
        <taxon>Saccharomycotina</taxon>
        <taxon>Dipodascomycetes</taxon>
        <taxon>Dipodascales</taxon>
        <taxon>Trichomonascaceae</taxon>
        <taxon>Sugiyamaella</taxon>
    </lineage>
</organism>